<feature type="domain" description="Ubiquinol-cytochrome c chaperone" evidence="2">
    <location>
        <begin position="109"/>
        <end position="247"/>
    </location>
</feature>
<dbReference type="AlphaFoldDB" id="A0A2V3IX47"/>
<dbReference type="Pfam" id="PF03981">
    <property type="entry name" value="Ubiq_cyt_C_chap"/>
    <property type="match status" value="1"/>
</dbReference>
<dbReference type="GO" id="GO:0005739">
    <property type="term" value="C:mitochondrion"/>
    <property type="evidence" value="ECO:0007669"/>
    <property type="project" value="TreeGrafter"/>
</dbReference>
<evidence type="ECO:0000313" key="3">
    <source>
        <dbReference type="EMBL" id="PXF46633.1"/>
    </source>
</evidence>
<sequence length="260" mass="30157">MLRLSLARSAANGARNMPYRNVLQRSITSKEVGLRTLCSKSYQHEPKRTPPPATKKRTLLERIFTPSISRQNPILKALGYYSAESRAIGAGTSLYRQALERGDAIVKAECGNNHGFSAWFEMLSVHIYLTLRRLRAEKGSMYENDVKTAMQCLFDVFWTDVRSRMMNDHKMTLITSGKWVKECEQIFFGLAMSFDEGWEDEEIMRDGIRRNITCLEEDRVKIENLRKYMMREHARLERASIEQLWDGTCWGSDYTAFRSV</sequence>
<evidence type="ECO:0000256" key="1">
    <source>
        <dbReference type="ARBA" id="ARBA00006407"/>
    </source>
</evidence>
<accession>A0A2V3IX47</accession>
<comment type="caution">
    <text evidence="3">The sequence shown here is derived from an EMBL/GenBank/DDBJ whole genome shotgun (WGS) entry which is preliminary data.</text>
</comment>
<dbReference type="InterPro" id="IPR021150">
    <property type="entry name" value="Ubiq_cyt_c_chap"/>
</dbReference>
<dbReference type="PANTHER" id="PTHR12184">
    <property type="entry name" value="UBIQUINOL-CYTOCHROME C REDUCTASE COMPLEX ASSEMBLY FACTOR 1 FAMILY MEMBER"/>
    <property type="match status" value="1"/>
</dbReference>
<dbReference type="EMBL" id="NBIV01000035">
    <property type="protein sequence ID" value="PXF46633.1"/>
    <property type="molecule type" value="Genomic_DNA"/>
</dbReference>
<reference evidence="3 4" key="1">
    <citation type="journal article" date="2018" name="Mol. Biol. Evol.">
        <title>Analysis of the draft genome of the red seaweed Gracilariopsis chorda provides insights into genome size evolution in Rhodophyta.</title>
        <authorList>
            <person name="Lee J."/>
            <person name="Yang E.C."/>
            <person name="Graf L."/>
            <person name="Yang J.H."/>
            <person name="Qiu H."/>
            <person name="Zel Zion U."/>
            <person name="Chan C.X."/>
            <person name="Stephens T.G."/>
            <person name="Weber A.P.M."/>
            <person name="Boo G.H."/>
            <person name="Boo S.M."/>
            <person name="Kim K.M."/>
            <person name="Shin Y."/>
            <person name="Jung M."/>
            <person name="Lee S.J."/>
            <person name="Yim H.S."/>
            <person name="Lee J.H."/>
            <person name="Bhattacharya D."/>
            <person name="Yoon H.S."/>
        </authorList>
    </citation>
    <scope>NUCLEOTIDE SEQUENCE [LARGE SCALE GENOMIC DNA]</scope>
    <source>
        <strain evidence="3 4">SKKU-2015</strain>
        <tissue evidence="3">Whole body</tissue>
    </source>
</reference>
<comment type="similarity">
    <text evidence="1">Belongs to the CBP3 family.</text>
</comment>
<evidence type="ECO:0000259" key="2">
    <source>
        <dbReference type="Pfam" id="PF03981"/>
    </source>
</evidence>
<evidence type="ECO:0000313" key="4">
    <source>
        <dbReference type="Proteomes" id="UP000247409"/>
    </source>
</evidence>
<dbReference type="Proteomes" id="UP000247409">
    <property type="component" value="Unassembled WGS sequence"/>
</dbReference>
<dbReference type="OrthoDB" id="4007at2759"/>
<protein>
    <recommendedName>
        <fullName evidence="2">Ubiquinol-cytochrome c chaperone domain-containing protein</fullName>
    </recommendedName>
</protein>
<dbReference type="GO" id="GO:0034551">
    <property type="term" value="P:mitochondrial respiratory chain complex III assembly"/>
    <property type="evidence" value="ECO:0007669"/>
    <property type="project" value="TreeGrafter"/>
</dbReference>
<proteinExistence type="inferred from homology"/>
<dbReference type="PANTHER" id="PTHR12184:SF1">
    <property type="entry name" value="UBIQUINOL-CYTOCHROME-C REDUCTASE COMPLEX ASSEMBLY FACTOR 1"/>
    <property type="match status" value="1"/>
</dbReference>
<dbReference type="STRING" id="448386.A0A2V3IX47"/>
<dbReference type="InterPro" id="IPR007129">
    <property type="entry name" value="Ubiqinol_cyt_c_chaperone_CPB3"/>
</dbReference>
<name>A0A2V3IX47_9FLOR</name>
<keyword evidence="4" id="KW-1185">Reference proteome</keyword>
<gene>
    <name evidence="3" type="ORF">BWQ96_03622</name>
</gene>
<organism evidence="3 4">
    <name type="scientific">Gracilariopsis chorda</name>
    <dbReference type="NCBI Taxonomy" id="448386"/>
    <lineage>
        <taxon>Eukaryota</taxon>
        <taxon>Rhodophyta</taxon>
        <taxon>Florideophyceae</taxon>
        <taxon>Rhodymeniophycidae</taxon>
        <taxon>Gracilariales</taxon>
        <taxon>Gracilariaceae</taxon>
        <taxon>Gracilariopsis</taxon>
    </lineage>
</organism>